<protein>
    <recommendedName>
        <fullName evidence="1">Knr4/Smi1-like domain-containing protein</fullName>
    </recommendedName>
</protein>
<dbReference type="InterPro" id="IPR037883">
    <property type="entry name" value="Knr4/Smi1-like_sf"/>
</dbReference>
<gene>
    <name evidence="2" type="ORF">GJ700_30160</name>
</gene>
<proteinExistence type="predicted"/>
<organism evidence="2 3">
    <name type="scientific">Pseudoduganella rivuli</name>
    <dbReference type="NCBI Taxonomy" id="2666085"/>
    <lineage>
        <taxon>Bacteria</taxon>
        <taxon>Pseudomonadati</taxon>
        <taxon>Pseudomonadota</taxon>
        <taxon>Betaproteobacteria</taxon>
        <taxon>Burkholderiales</taxon>
        <taxon>Oxalobacteraceae</taxon>
        <taxon>Telluria group</taxon>
        <taxon>Pseudoduganella</taxon>
    </lineage>
</organism>
<evidence type="ECO:0000313" key="3">
    <source>
        <dbReference type="Proteomes" id="UP000446768"/>
    </source>
</evidence>
<dbReference type="Proteomes" id="UP000446768">
    <property type="component" value="Unassembled WGS sequence"/>
</dbReference>
<evidence type="ECO:0000313" key="2">
    <source>
        <dbReference type="EMBL" id="MRV75986.1"/>
    </source>
</evidence>
<comment type="caution">
    <text evidence="2">The sequence shown here is derived from an EMBL/GenBank/DDBJ whole genome shotgun (WGS) entry which is preliminary data.</text>
</comment>
<dbReference type="AlphaFoldDB" id="A0A7X2ITT2"/>
<dbReference type="InterPro" id="IPR018958">
    <property type="entry name" value="Knr4/Smi1-like_dom"/>
</dbReference>
<dbReference type="SUPFAM" id="SSF160631">
    <property type="entry name" value="SMI1/KNR4-like"/>
    <property type="match status" value="1"/>
</dbReference>
<keyword evidence="3" id="KW-1185">Reference proteome</keyword>
<feature type="domain" description="Knr4/Smi1-like" evidence="1">
    <location>
        <begin position="15"/>
        <end position="77"/>
    </location>
</feature>
<sequence length="80" mass="9104">MYGNQHPNGVPSVVSPRGMLPFGDDPAGNLYLVKISPGDSYGSIFFWDHENEADLEEQPNFDNIHFISQTFDNFLNELHY</sequence>
<dbReference type="Pfam" id="PF09346">
    <property type="entry name" value="SMI1_KNR4"/>
    <property type="match status" value="1"/>
</dbReference>
<dbReference type="Gene3D" id="3.40.1580.10">
    <property type="entry name" value="SMI1/KNR4-like"/>
    <property type="match status" value="1"/>
</dbReference>
<reference evidence="2 3" key="1">
    <citation type="submission" date="2019-11" db="EMBL/GenBank/DDBJ databases">
        <title>Novel species isolated from a subtropical stream in China.</title>
        <authorList>
            <person name="Lu H."/>
        </authorList>
    </citation>
    <scope>NUCLEOTIDE SEQUENCE [LARGE SCALE GENOMIC DNA]</scope>
    <source>
        <strain evidence="2 3">FT92W</strain>
    </source>
</reference>
<accession>A0A7X2ITT2</accession>
<dbReference type="EMBL" id="WKJJ01000026">
    <property type="protein sequence ID" value="MRV75986.1"/>
    <property type="molecule type" value="Genomic_DNA"/>
</dbReference>
<name>A0A7X2ITT2_9BURK</name>
<evidence type="ECO:0000259" key="1">
    <source>
        <dbReference type="Pfam" id="PF09346"/>
    </source>
</evidence>